<reference evidence="2" key="3">
    <citation type="submission" date="2025-09" db="UniProtKB">
        <authorList>
            <consortium name="Ensembl"/>
        </authorList>
    </citation>
    <scope>IDENTIFICATION</scope>
</reference>
<dbReference type="PANTHER" id="PTHR38564">
    <property type="entry name" value="SI:CH73-250A16.5-RELATED"/>
    <property type="match status" value="1"/>
</dbReference>
<dbReference type="PANTHER" id="PTHR38564:SF2">
    <property type="entry name" value="WU:FC46H12 PRECURSOR"/>
    <property type="match status" value="1"/>
</dbReference>
<reference evidence="2" key="2">
    <citation type="submission" date="2025-08" db="UniProtKB">
        <authorList>
            <consortium name="Ensembl"/>
        </authorList>
    </citation>
    <scope>IDENTIFICATION</scope>
</reference>
<evidence type="ECO:0000256" key="1">
    <source>
        <dbReference type="SAM" id="SignalP"/>
    </source>
</evidence>
<feature type="signal peptide" evidence="1">
    <location>
        <begin position="1"/>
        <end position="21"/>
    </location>
</feature>
<evidence type="ECO:0000313" key="3">
    <source>
        <dbReference type="Proteomes" id="UP000472265"/>
    </source>
</evidence>
<dbReference type="Proteomes" id="UP000472265">
    <property type="component" value="Chromosome 21"/>
</dbReference>
<evidence type="ECO:0008006" key="4">
    <source>
        <dbReference type="Google" id="ProtNLM"/>
    </source>
</evidence>
<name>A0A671VS26_SPAAU</name>
<dbReference type="AlphaFoldDB" id="A0A671VS26"/>
<proteinExistence type="predicted"/>
<keyword evidence="3" id="KW-1185">Reference proteome</keyword>
<keyword evidence="1" id="KW-0732">Signal</keyword>
<evidence type="ECO:0000313" key="2">
    <source>
        <dbReference type="Ensembl" id="ENSSAUP00010029039.1"/>
    </source>
</evidence>
<sequence>MRPLLLLASALIAGLLVSSAASPVPFPYHAFCRTIWLFGLPCADVGTRLVQQIRAFSPAKACEKCHYMLVSATKESIQAHHTSVDKTQVESLEFDLHTTVLTSSCRVSAQSTSLAFTSLFDGGLNYCNLYDLLTASGLDSAPGFLEMTSEWACLGYGSATCRANTTHTLYD</sequence>
<dbReference type="OMA" id="PYHAFCR"/>
<dbReference type="InParanoid" id="A0A671VS26"/>
<dbReference type="GeneTree" id="ENSGT00940000174275"/>
<organism evidence="2 3">
    <name type="scientific">Sparus aurata</name>
    <name type="common">Gilthead sea bream</name>
    <dbReference type="NCBI Taxonomy" id="8175"/>
    <lineage>
        <taxon>Eukaryota</taxon>
        <taxon>Metazoa</taxon>
        <taxon>Chordata</taxon>
        <taxon>Craniata</taxon>
        <taxon>Vertebrata</taxon>
        <taxon>Euteleostomi</taxon>
        <taxon>Actinopterygii</taxon>
        <taxon>Neopterygii</taxon>
        <taxon>Teleostei</taxon>
        <taxon>Neoteleostei</taxon>
        <taxon>Acanthomorphata</taxon>
        <taxon>Eupercaria</taxon>
        <taxon>Spariformes</taxon>
        <taxon>Sparidae</taxon>
        <taxon>Sparus</taxon>
    </lineage>
</organism>
<protein>
    <recommendedName>
        <fullName evidence="4">Saposin B-type domain-containing protein</fullName>
    </recommendedName>
</protein>
<feature type="chain" id="PRO_5025360103" description="Saposin B-type domain-containing protein" evidence="1">
    <location>
        <begin position="22"/>
        <end position="171"/>
    </location>
</feature>
<dbReference type="Ensembl" id="ENSSAUT00010030628.1">
    <property type="protein sequence ID" value="ENSSAUP00010029039.1"/>
    <property type="gene ID" value="ENSSAUG00010012502.1"/>
</dbReference>
<accession>A0A671VS26</accession>
<reference evidence="2" key="1">
    <citation type="submission" date="2021-04" db="EMBL/GenBank/DDBJ databases">
        <authorList>
            <consortium name="Wellcome Sanger Institute Data Sharing"/>
        </authorList>
    </citation>
    <scope>NUCLEOTIDE SEQUENCE [LARGE SCALE GENOMIC DNA]</scope>
</reference>